<dbReference type="PANTHER" id="PTHR32254:SF5">
    <property type="entry name" value="CALCINEURIN-LIKE METALLO-PHOSPHOESTERASE SUPERFAMILY PROTEIN"/>
    <property type="match status" value="1"/>
</dbReference>
<dbReference type="EMBL" id="JAKUCV010001627">
    <property type="protein sequence ID" value="KAJ4845615.1"/>
    <property type="molecule type" value="Genomic_DNA"/>
</dbReference>
<reference evidence="1" key="1">
    <citation type="submission" date="2022-02" db="EMBL/GenBank/DDBJ databases">
        <authorList>
            <person name="Henning P.M."/>
            <person name="McCubbin A.G."/>
            <person name="Shore J.S."/>
        </authorList>
    </citation>
    <scope>NUCLEOTIDE SEQUENCE</scope>
    <source>
        <strain evidence="1">F60SS</strain>
        <tissue evidence="1">Leaves</tissue>
    </source>
</reference>
<dbReference type="Proteomes" id="UP001141552">
    <property type="component" value="Unassembled WGS sequence"/>
</dbReference>
<evidence type="ECO:0000313" key="1">
    <source>
        <dbReference type="EMBL" id="KAJ4845615.1"/>
    </source>
</evidence>
<reference evidence="1" key="2">
    <citation type="journal article" date="2023" name="Plants (Basel)">
        <title>Annotation of the Turnera subulata (Passifloraceae) Draft Genome Reveals the S-Locus Evolved after the Divergence of Turneroideae from Passifloroideae in a Stepwise Manner.</title>
        <authorList>
            <person name="Henning P.M."/>
            <person name="Roalson E.H."/>
            <person name="Mir W."/>
            <person name="McCubbin A.G."/>
            <person name="Shore J.S."/>
        </authorList>
    </citation>
    <scope>NUCLEOTIDE SEQUENCE</scope>
    <source>
        <strain evidence="1">F60SS</strain>
    </source>
</reference>
<dbReference type="AlphaFoldDB" id="A0A9Q0GAW8"/>
<sequence>MEKKRSWACTLVTQVSLCVAFYVALNLGRPQYLVQQKRIPLDIHFISVSGGYRTLQQQTLLLKQMENVMKLYNVSFVLNISELGEDDPLRQNASRLFPSLNTPWYTTKVSQDGNISCFLEHINFVDGKMLTVLGLDMGSLQFLHTLRVALVGCNFRLIVAGYHPLVYCNENKNQMEAKQGYESLQHLFLKYGVNVYVSRQGCTNPISQSGVSYIGIPNSIESGPYLASLSSRSAFQKEMVDGLLLHRVTPIEIVSNPSSNPSYLSSTTYFVTSAGEVMNRIPIQQRGRDVM</sequence>
<proteinExistence type="predicted"/>
<accession>A0A9Q0GAW8</accession>
<comment type="caution">
    <text evidence="1">The sequence shown here is derived from an EMBL/GenBank/DDBJ whole genome shotgun (WGS) entry which is preliminary data.</text>
</comment>
<gene>
    <name evidence="1" type="ORF">Tsubulata_005751</name>
</gene>
<name>A0A9Q0GAW8_9ROSI</name>
<protein>
    <submittedName>
        <fullName evidence="1">Uncharacterized protein</fullName>
    </submittedName>
</protein>
<keyword evidence="2" id="KW-1185">Reference proteome</keyword>
<evidence type="ECO:0000313" key="2">
    <source>
        <dbReference type="Proteomes" id="UP001141552"/>
    </source>
</evidence>
<dbReference type="OrthoDB" id="411211at2759"/>
<dbReference type="PANTHER" id="PTHR32254">
    <property type="entry name" value="EXPRESSED PROTEIN"/>
    <property type="match status" value="1"/>
</dbReference>
<organism evidence="1 2">
    <name type="scientific">Turnera subulata</name>
    <dbReference type="NCBI Taxonomy" id="218843"/>
    <lineage>
        <taxon>Eukaryota</taxon>
        <taxon>Viridiplantae</taxon>
        <taxon>Streptophyta</taxon>
        <taxon>Embryophyta</taxon>
        <taxon>Tracheophyta</taxon>
        <taxon>Spermatophyta</taxon>
        <taxon>Magnoliopsida</taxon>
        <taxon>eudicotyledons</taxon>
        <taxon>Gunneridae</taxon>
        <taxon>Pentapetalae</taxon>
        <taxon>rosids</taxon>
        <taxon>fabids</taxon>
        <taxon>Malpighiales</taxon>
        <taxon>Passifloraceae</taxon>
        <taxon>Turnera</taxon>
    </lineage>
</organism>